<gene>
    <name evidence="1" type="ORF">LPJ64_003741</name>
</gene>
<sequence length="475" mass="52440">MVGLLIHICDSAAQRLCDDVLALIAATVYRDRVVLKPSGYPQLKQLRHLLAFGWVSRQWRRVAAQLVHRSVILEQTRSGQWLSNRSLLGMPGEILAVRDIYVTSSILFPSDTCPLVEGMVRADRVHYAVAPHTQREVVVVVVVGSESAQHCGVYRRLLGYSLSSLVVDLELRCCVDHRGLLLMVRRCAGQLECLRLLDIPAAWVGDILGMASSSYGGFPKLKTLDLRFLDDSIQPIDGSTVPCLTDHWAFGALEFLCVVNFPLDITRCLGVFPLKGLRGLRLDMVWRVAKTLLLLPNELRSLDDSLQISCTGALLAVSSTRVSNILQNVLSASQNARKLRLELNLPRPFSSIDIATDVFPCLSVLEIHFAVHLGCVQALISRMPVLRRLAVPYVSTAPESLGCLVVGLSASVSVEVVELGLFDYQVSTAAVCAGLMVFLETLDALALLIVEKKLALEIRRRFKKSQQRLLSISRL</sequence>
<dbReference type="AlphaFoldDB" id="A0A9W7XJL0"/>
<reference evidence="1" key="1">
    <citation type="submission" date="2022-07" db="EMBL/GenBank/DDBJ databases">
        <title>Phylogenomic reconstructions and comparative analyses of Kickxellomycotina fungi.</title>
        <authorList>
            <person name="Reynolds N.K."/>
            <person name="Stajich J.E."/>
            <person name="Barry K."/>
            <person name="Grigoriev I.V."/>
            <person name="Crous P."/>
            <person name="Smith M.E."/>
        </authorList>
    </citation>
    <scope>NUCLEOTIDE SEQUENCE</scope>
    <source>
        <strain evidence="1">NBRC 105413</strain>
    </source>
</reference>
<name>A0A9W7XJL0_9FUNG</name>
<protein>
    <submittedName>
        <fullName evidence="1">Uncharacterized protein</fullName>
    </submittedName>
</protein>
<proteinExistence type="predicted"/>
<comment type="caution">
    <text evidence="1">The sequence shown here is derived from an EMBL/GenBank/DDBJ whole genome shotgun (WGS) entry which is preliminary data.</text>
</comment>
<accession>A0A9W7XJL0</accession>
<dbReference type="Proteomes" id="UP001145021">
    <property type="component" value="Unassembled WGS sequence"/>
</dbReference>
<keyword evidence="2" id="KW-1185">Reference proteome</keyword>
<evidence type="ECO:0000313" key="1">
    <source>
        <dbReference type="EMBL" id="KAJ1644604.1"/>
    </source>
</evidence>
<evidence type="ECO:0000313" key="2">
    <source>
        <dbReference type="Proteomes" id="UP001145021"/>
    </source>
</evidence>
<dbReference type="EMBL" id="JANBOH010000154">
    <property type="protein sequence ID" value="KAJ1644604.1"/>
    <property type="molecule type" value="Genomic_DNA"/>
</dbReference>
<organism evidence="1 2">
    <name type="scientific">Coemansia asiatica</name>
    <dbReference type="NCBI Taxonomy" id="1052880"/>
    <lineage>
        <taxon>Eukaryota</taxon>
        <taxon>Fungi</taxon>
        <taxon>Fungi incertae sedis</taxon>
        <taxon>Zoopagomycota</taxon>
        <taxon>Kickxellomycotina</taxon>
        <taxon>Kickxellomycetes</taxon>
        <taxon>Kickxellales</taxon>
        <taxon>Kickxellaceae</taxon>
        <taxon>Coemansia</taxon>
    </lineage>
</organism>